<keyword evidence="7 15" id="KW-0808">Transferase</keyword>
<dbReference type="EMBL" id="PNIE01000036">
    <property type="protein sequence ID" value="PMP63403.1"/>
    <property type="molecule type" value="Genomic_DNA"/>
</dbReference>
<comment type="caution">
    <text evidence="17">The sequence shown here is derived from an EMBL/GenBank/DDBJ whole genome shotgun (WGS) entry which is preliminary data.</text>
</comment>
<dbReference type="PROSITE" id="PS00379">
    <property type="entry name" value="CDP_ALCOHOL_P_TRANSF"/>
    <property type="match status" value="1"/>
</dbReference>
<feature type="transmembrane region" description="Helical" evidence="16">
    <location>
        <begin position="7"/>
        <end position="23"/>
    </location>
</feature>
<evidence type="ECO:0000256" key="5">
    <source>
        <dbReference type="ARBA" id="ARBA00017171"/>
    </source>
</evidence>
<dbReference type="Pfam" id="PF01066">
    <property type="entry name" value="CDP-OH_P_transf"/>
    <property type="match status" value="1"/>
</dbReference>
<keyword evidence="10" id="KW-0443">Lipid metabolism</keyword>
<evidence type="ECO:0000256" key="15">
    <source>
        <dbReference type="RuleBase" id="RU003750"/>
    </source>
</evidence>
<evidence type="ECO:0000256" key="13">
    <source>
        <dbReference type="ARBA" id="ARBA00023264"/>
    </source>
</evidence>
<dbReference type="GO" id="GO:0008654">
    <property type="term" value="P:phospholipid biosynthetic process"/>
    <property type="evidence" value="ECO:0007669"/>
    <property type="project" value="UniProtKB-KW"/>
</dbReference>
<evidence type="ECO:0000256" key="9">
    <source>
        <dbReference type="ARBA" id="ARBA00022989"/>
    </source>
</evidence>
<evidence type="ECO:0000256" key="2">
    <source>
        <dbReference type="ARBA" id="ARBA00004127"/>
    </source>
</evidence>
<evidence type="ECO:0000256" key="6">
    <source>
        <dbReference type="ARBA" id="ARBA00022516"/>
    </source>
</evidence>
<feature type="transmembrane region" description="Helical" evidence="16">
    <location>
        <begin position="151"/>
        <end position="168"/>
    </location>
</feature>
<feature type="transmembrane region" description="Helical" evidence="16">
    <location>
        <begin position="91"/>
        <end position="108"/>
    </location>
</feature>
<evidence type="ECO:0000256" key="4">
    <source>
        <dbReference type="ARBA" id="ARBA00013174"/>
    </source>
</evidence>
<comment type="similarity">
    <text evidence="3 15">Belongs to the CDP-alcohol phosphatidyltransferase class-I family.</text>
</comment>
<evidence type="ECO:0000313" key="18">
    <source>
        <dbReference type="Proteomes" id="UP000235731"/>
    </source>
</evidence>
<evidence type="ECO:0000313" key="17">
    <source>
        <dbReference type="EMBL" id="PMP63403.1"/>
    </source>
</evidence>
<dbReference type="GO" id="GO:0016020">
    <property type="term" value="C:membrane"/>
    <property type="evidence" value="ECO:0007669"/>
    <property type="project" value="InterPro"/>
</dbReference>
<evidence type="ECO:0000256" key="7">
    <source>
        <dbReference type="ARBA" id="ARBA00022679"/>
    </source>
</evidence>
<dbReference type="InterPro" id="IPR048254">
    <property type="entry name" value="CDP_ALCOHOL_P_TRANSF_CS"/>
</dbReference>
<accession>A0A2N7PK77</accession>
<dbReference type="NCBIfam" id="TIGR00473">
    <property type="entry name" value="pssA"/>
    <property type="match status" value="1"/>
</dbReference>
<dbReference type="AlphaFoldDB" id="A0A2N7PK77"/>
<keyword evidence="12" id="KW-0594">Phospholipid biosynthesis</keyword>
<evidence type="ECO:0000256" key="14">
    <source>
        <dbReference type="ARBA" id="ARBA00032361"/>
    </source>
</evidence>
<name>A0A2N7PK77_9BACT</name>
<gene>
    <name evidence="17" type="primary">pssA</name>
    <name evidence="17" type="ORF">C0197_02625</name>
</gene>
<keyword evidence="6" id="KW-0444">Lipid biosynthesis</keyword>
<evidence type="ECO:0000256" key="11">
    <source>
        <dbReference type="ARBA" id="ARBA00023136"/>
    </source>
</evidence>
<feature type="transmembrane region" description="Helical" evidence="16">
    <location>
        <begin position="180"/>
        <end position="197"/>
    </location>
</feature>
<keyword evidence="9 16" id="KW-1133">Transmembrane helix</keyword>
<dbReference type="Gene3D" id="1.20.120.1760">
    <property type="match status" value="1"/>
</dbReference>
<dbReference type="PANTHER" id="PTHR14269:SF61">
    <property type="entry name" value="CDP-DIACYLGLYCEROL--SERINE O-PHOSPHATIDYLTRANSFERASE"/>
    <property type="match status" value="1"/>
</dbReference>
<dbReference type="InterPro" id="IPR050324">
    <property type="entry name" value="CDP-alcohol_PTase-I"/>
</dbReference>
<comment type="subcellular location">
    <subcellularLocation>
        <location evidence="2">Endomembrane system</location>
        <topology evidence="2">Multi-pass membrane protein</topology>
    </subcellularLocation>
</comment>
<comment type="catalytic activity">
    <reaction evidence="1">
        <text>a CDP-1,2-diacyl-sn-glycerol + L-serine = a 1,2-diacyl-sn-glycero-3-phospho-L-serine + CMP + H(+)</text>
        <dbReference type="Rhea" id="RHEA:16913"/>
        <dbReference type="ChEBI" id="CHEBI:15378"/>
        <dbReference type="ChEBI" id="CHEBI:33384"/>
        <dbReference type="ChEBI" id="CHEBI:57262"/>
        <dbReference type="ChEBI" id="CHEBI:58332"/>
        <dbReference type="ChEBI" id="CHEBI:60377"/>
        <dbReference type="EC" id="2.7.8.8"/>
    </reaction>
</comment>
<feature type="transmembrane region" description="Helical" evidence="16">
    <location>
        <begin position="120"/>
        <end position="139"/>
    </location>
</feature>
<keyword evidence="11 16" id="KW-0472">Membrane</keyword>
<dbReference type="InterPro" id="IPR000462">
    <property type="entry name" value="CDP-OH_P_trans"/>
</dbReference>
<dbReference type="GO" id="GO:0012505">
    <property type="term" value="C:endomembrane system"/>
    <property type="evidence" value="ECO:0007669"/>
    <property type="project" value="UniProtKB-SubCell"/>
</dbReference>
<dbReference type="InterPro" id="IPR004533">
    <property type="entry name" value="CDP-diaglyc--ser_O-PTrfase"/>
</dbReference>
<dbReference type="Proteomes" id="UP000235731">
    <property type="component" value="Unassembled WGS sequence"/>
</dbReference>
<sequence>MFYLLPGIFTTLNLFGGFYALLASFEGKFLNSAVAIWFSILFDILDGRIARLSGQTSKFGKEYDSLADMVSFGLAPSFLIYNFSLKDFSKIGWLACFLYTACVALRLARFNVKEISGFYFEGLPSPAGGAIISATVLFLNNMKLESEYKNWILLIMVYILSYLFVSPIRYPSFKGIKLKTIPAFYFLVGFVLLLVITATNPPLILLILATLYILLGPFIIFKKGMKSFLKKILDNKFKKNKN</sequence>
<evidence type="ECO:0000256" key="10">
    <source>
        <dbReference type="ARBA" id="ARBA00023098"/>
    </source>
</evidence>
<keyword evidence="8 16" id="KW-0812">Transmembrane</keyword>
<protein>
    <recommendedName>
        <fullName evidence="5">CDP-diacylglycerol--serine O-phosphatidyltransferase</fullName>
        <ecNumber evidence="4">2.7.8.8</ecNumber>
    </recommendedName>
    <alternativeName>
        <fullName evidence="14">Phosphatidylserine synthase</fullName>
    </alternativeName>
</protein>
<evidence type="ECO:0000256" key="16">
    <source>
        <dbReference type="SAM" id="Phobius"/>
    </source>
</evidence>
<organism evidence="17 18">
    <name type="scientific">Caldimicrobium thiodismutans</name>
    <dbReference type="NCBI Taxonomy" id="1653476"/>
    <lineage>
        <taxon>Bacteria</taxon>
        <taxon>Pseudomonadati</taxon>
        <taxon>Thermodesulfobacteriota</taxon>
        <taxon>Thermodesulfobacteria</taxon>
        <taxon>Thermodesulfobacteriales</taxon>
        <taxon>Thermodesulfobacteriaceae</taxon>
        <taxon>Caldimicrobium</taxon>
    </lineage>
</organism>
<dbReference type="PANTHER" id="PTHR14269">
    <property type="entry name" value="CDP-DIACYLGLYCEROL--GLYCEROL-3-PHOSPHATE 3-PHOSPHATIDYLTRANSFERASE-RELATED"/>
    <property type="match status" value="1"/>
</dbReference>
<proteinExistence type="inferred from homology"/>
<evidence type="ECO:0000256" key="12">
    <source>
        <dbReference type="ARBA" id="ARBA00023209"/>
    </source>
</evidence>
<dbReference type="EC" id="2.7.8.8" evidence="4"/>
<dbReference type="GO" id="GO:0003882">
    <property type="term" value="F:CDP-diacylglycerol-serine O-phosphatidyltransferase activity"/>
    <property type="evidence" value="ECO:0007669"/>
    <property type="project" value="UniProtKB-EC"/>
</dbReference>
<evidence type="ECO:0000256" key="8">
    <source>
        <dbReference type="ARBA" id="ARBA00022692"/>
    </source>
</evidence>
<evidence type="ECO:0000256" key="3">
    <source>
        <dbReference type="ARBA" id="ARBA00010441"/>
    </source>
</evidence>
<keyword evidence="13" id="KW-1208">Phospholipid metabolism</keyword>
<reference evidence="17 18" key="1">
    <citation type="submission" date="2018-01" db="EMBL/GenBank/DDBJ databases">
        <title>Metagenomic assembled genomes from two thermal pools in the Uzon Caldera, Kamchatka, Russia.</title>
        <authorList>
            <person name="Wilkins L."/>
            <person name="Ettinger C."/>
        </authorList>
    </citation>
    <scope>NUCLEOTIDE SEQUENCE [LARGE SCALE GENOMIC DNA]</scope>
    <source>
        <strain evidence="17">ZAV-15</strain>
    </source>
</reference>
<evidence type="ECO:0000256" key="1">
    <source>
        <dbReference type="ARBA" id="ARBA00000287"/>
    </source>
</evidence>
<dbReference type="InterPro" id="IPR043130">
    <property type="entry name" value="CDP-OH_PTrfase_TM_dom"/>
</dbReference>
<feature type="transmembrane region" description="Helical" evidence="16">
    <location>
        <begin position="203"/>
        <end position="221"/>
    </location>
</feature>